<dbReference type="Gene3D" id="3.30.1360.120">
    <property type="entry name" value="Probable tRNA modification gtpase trme, domain 1"/>
    <property type="match status" value="1"/>
</dbReference>
<keyword evidence="3 6" id="KW-0547">Nucleotide-binding</keyword>
<dbReference type="GO" id="GO:0016787">
    <property type="term" value="F:hydrolase activity"/>
    <property type="evidence" value="ECO:0007669"/>
    <property type="project" value="UniProtKB-KW"/>
</dbReference>
<evidence type="ECO:0000256" key="1">
    <source>
        <dbReference type="ARBA" id="ARBA00011043"/>
    </source>
</evidence>
<dbReference type="InterPro" id="IPR027368">
    <property type="entry name" value="MnmE_dom2"/>
</dbReference>
<feature type="binding site" evidence="6">
    <location>
        <begin position="229"/>
        <end position="234"/>
    </location>
    <ligand>
        <name>GTP</name>
        <dbReference type="ChEBI" id="CHEBI:37565"/>
    </ligand>
</feature>
<keyword evidence="2 6" id="KW-0819">tRNA processing</keyword>
<evidence type="ECO:0000313" key="9">
    <source>
        <dbReference type="EMBL" id="MBP5836086.1"/>
    </source>
</evidence>
<comment type="function">
    <text evidence="6">Exhibits a very high intrinsic GTPase hydrolysis rate. Involved in the addition of a carboxymethylaminomethyl (cmnm) group at the wobble position (U34) of certain tRNAs, forming tRNA-cmnm(5)s(2)U34.</text>
</comment>
<keyword evidence="6" id="KW-0479">Metal-binding</keyword>
<dbReference type="InterPro" id="IPR027417">
    <property type="entry name" value="P-loop_NTPase"/>
</dbReference>
<comment type="subunit">
    <text evidence="6">Homodimer. Heterotetramer of two MnmE and two MnmG subunits.</text>
</comment>
<feature type="binding site" evidence="6">
    <location>
        <position position="250"/>
    </location>
    <ligand>
        <name>K(+)</name>
        <dbReference type="ChEBI" id="CHEBI:29103"/>
    </ligand>
</feature>
<dbReference type="InterPro" id="IPR006073">
    <property type="entry name" value="GTP-bd"/>
</dbReference>
<dbReference type="InterPro" id="IPR031168">
    <property type="entry name" value="G_TrmE"/>
</dbReference>
<comment type="caution">
    <text evidence="9">The sequence shown here is derived from an EMBL/GenBank/DDBJ whole genome shotgun (WGS) entry which is preliminary data.</text>
</comment>
<dbReference type="NCBIfam" id="TIGR00450">
    <property type="entry name" value="mnmE_trmE_thdF"/>
    <property type="match status" value="1"/>
</dbReference>
<dbReference type="Gene3D" id="1.20.120.430">
    <property type="entry name" value="tRNA modification GTPase MnmE domain 2"/>
    <property type="match status" value="1"/>
</dbReference>
<dbReference type="InterPro" id="IPR025867">
    <property type="entry name" value="MnmE_helical"/>
</dbReference>
<comment type="subcellular location">
    <subcellularLocation>
        <location evidence="6">Cytoplasm</location>
    </subcellularLocation>
</comment>
<evidence type="ECO:0000256" key="5">
    <source>
        <dbReference type="ARBA" id="ARBA00023134"/>
    </source>
</evidence>
<dbReference type="PROSITE" id="PS51709">
    <property type="entry name" value="G_TRME"/>
    <property type="match status" value="1"/>
</dbReference>
<keyword evidence="6 9" id="KW-0378">Hydrolase</keyword>
<evidence type="ECO:0000256" key="6">
    <source>
        <dbReference type="HAMAP-Rule" id="MF_00379"/>
    </source>
</evidence>
<evidence type="ECO:0000256" key="3">
    <source>
        <dbReference type="ARBA" id="ARBA00022741"/>
    </source>
</evidence>
<feature type="binding site" evidence="6">
    <location>
        <position position="122"/>
    </location>
    <ligand>
        <name>(6S)-5-formyl-5,6,7,8-tetrahydrofolate</name>
        <dbReference type="ChEBI" id="CHEBI:57457"/>
    </ligand>
</feature>
<gene>
    <name evidence="6 9" type="primary">mnmE</name>
    <name evidence="6" type="synonym">trmE</name>
    <name evidence="9" type="ORF">CHTY_002495</name>
</gene>
<feature type="binding site" evidence="6">
    <location>
        <begin position="248"/>
        <end position="254"/>
    </location>
    <ligand>
        <name>GTP</name>
        <dbReference type="ChEBI" id="CHEBI:37565"/>
    </ligand>
</feature>
<dbReference type="CDD" id="cd04164">
    <property type="entry name" value="trmE"/>
    <property type="match status" value="1"/>
</dbReference>
<dbReference type="Pfam" id="PF01926">
    <property type="entry name" value="MMR_HSR1"/>
    <property type="match status" value="1"/>
</dbReference>
<feature type="binding site" evidence="6">
    <location>
        <position position="254"/>
    </location>
    <ligand>
        <name>Mg(2+)</name>
        <dbReference type="ChEBI" id="CHEBI:18420"/>
    </ligand>
</feature>
<keyword evidence="6" id="KW-0460">Magnesium</keyword>
<feature type="binding site" evidence="6">
    <location>
        <position position="248"/>
    </location>
    <ligand>
        <name>K(+)</name>
        <dbReference type="ChEBI" id="CHEBI:29103"/>
    </ligand>
</feature>
<feature type="binding site" evidence="6">
    <location>
        <position position="229"/>
    </location>
    <ligand>
        <name>K(+)</name>
        <dbReference type="ChEBI" id="CHEBI:29103"/>
    </ligand>
</feature>
<evidence type="ECO:0000256" key="7">
    <source>
        <dbReference type="RuleBase" id="RU003313"/>
    </source>
</evidence>
<reference evidence="9" key="1">
    <citation type="submission" date="2021-04" db="EMBL/GenBank/DDBJ databases">
        <title>Genomic features of Candidatus Phytoplasma meliae isolate ChTYXIII (1SrXIII-G).</title>
        <authorList>
            <person name="Fernandez F.D."/>
            <person name="Conci L.R."/>
        </authorList>
    </citation>
    <scope>NUCLEOTIDE SEQUENCE [LARGE SCALE GENOMIC DNA]</scope>
    <source>
        <strain evidence="9">ChTYXIII-Mo</strain>
    </source>
</reference>
<dbReference type="SUPFAM" id="SSF52540">
    <property type="entry name" value="P-loop containing nucleoside triphosphate hydrolases"/>
    <property type="match status" value="1"/>
</dbReference>
<keyword evidence="6" id="KW-0963">Cytoplasm</keyword>
<dbReference type="Pfam" id="PF10396">
    <property type="entry name" value="TrmE_N"/>
    <property type="match status" value="1"/>
</dbReference>
<sequence length="457" mass="51378">MFFDTIAAISTPLATGGISVIRVSGDQAITEINKIFKGKNLIHTQSHTIHHGYILNEDQTVLDEVLVSVFKKPHSFTGENIIEISTHGGILITQMVLERILTLDLRLAHPGEFSQRAYLNGKIDLVQAESIMDLIHATNQNALKIAQVGLQKQTSQLVLSLREKILNLIAQIEVNIDYPEYNDALIMTKEIIDPQVSSLITQLQDILKHSHRGRYLKEGIKTLIVGRPNVGKSSLLNAFLNEQKAIVSDISGTTRDFVDAYFNCQGITLHLIDTAGIHQTDDPIEKIGIARTKQLLVEAELILLVLDQSDHLQEEDQTLLTLTKDYPRILIANKDDLVDKKMLLDDSLSWLAKDIIKVSSLQKTGLLQLQKAILKKFQLDVIRSKDFNYFSNIRHIDQLQIAYQALQDLKEALQQSMPIDIYAIDLTKAYQALGVIIGDHHENDLIKELFSKFCLGK</sequence>
<dbReference type="HAMAP" id="MF_00379">
    <property type="entry name" value="GTPase_MnmE"/>
    <property type="match status" value="1"/>
</dbReference>
<dbReference type="InterPro" id="IPR027266">
    <property type="entry name" value="TrmE/GcvT-like"/>
</dbReference>
<dbReference type="Proteomes" id="UP001195571">
    <property type="component" value="Unassembled WGS sequence"/>
</dbReference>
<feature type="binding site" evidence="6">
    <location>
        <position position="233"/>
    </location>
    <ligand>
        <name>Mg(2+)</name>
        <dbReference type="ChEBI" id="CHEBI:18420"/>
    </ligand>
</feature>
<dbReference type="InterPro" id="IPR005225">
    <property type="entry name" value="Small_GTP-bd"/>
</dbReference>
<dbReference type="CDD" id="cd14858">
    <property type="entry name" value="TrmE_N"/>
    <property type="match status" value="1"/>
</dbReference>
<dbReference type="NCBIfam" id="TIGR00231">
    <property type="entry name" value="small_GTP"/>
    <property type="match status" value="1"/>
</dbReference>
<dbReference type="PRINTS" id="PR00449">
    <property type="entry name" value="RASTRNSFRMNG"/>
</dbReference>
<evidence type="ECO:0000313" key="10">
    <source>
        <dbReference type="Proteomes" id="UP001195571"/>
    </source>
</evidence>
<name>A0ABS5CYM5_9MOLU</name>
<protein>
    <recommendedName>
        <fullName evidence="6">tRNA modification GTPase MnmE</fullName>
        <ecNumber evidence="6">3.6.-.-</ecNumber>
    </recommendedName>
</protein>
<comment type="similarity">
    <text evidence="1 6 7">Belongs to the TRAFAC class TrmE-Era-EngA-EngB-Septin-like GTPase superfamily. TrmE GTPase family.</text>
</comment>
<feature type="binding site" evidence="6">
    <location>
        <position position="22"/>
    </location>
    <ligand>
        <name>(6S)-5-formyl-5,6,7,8-tetrahydrofolate</name>
        <dbReference type="ChEBI" id="CHEBI:57457"/>
    </ligand>
</feature>
<dbReference type="InterPro" id="IPR018948">
    <property type="entry name" value="GTP-bd_TrmE_N"/>
</dbReference>
<comment type="caution">
    <text evidence="6">Lacks conserved residue(s) required for the propagation of feature annotation.</text>
</comment>
<dbReference type="PANTHER" id="PTHR42714">
    <property type="entry name" value="TRNA MODIFICATION GTPASE GTPBP3"/>
    <property type="match status" value="1"/>
</dbReference>
<feature type="domain" description="TrmE-type G" evidence="8">
    <location>
        <begin position="219"/>
        <end position="378"/>
    </location>
</feature>
<dbReference type="InterPro" id="IPR004520">
    <property type="entry name" value="GTPase_MnmE"/>
</dbReference>
<dbReference type="RefSeq" id="WP_203552351.1">
    <property type="nucleotide sequence ID" value="NZ_JACAOD020000011.1"/>
</dbReference>
<dbReference type="EC" id="3.6.-.-" evidence="6"/>
<accession>A0ABS5CYM5</accession>
<feature type="binding site" evidence="6">
    <location>
        <position position="457"/>
    </location>
    <ligand>
        <name>(6S)-5-formyl-5,6,7,8-tetrahydrofolate</name>
        <dbReference type="ChEBI" id="CHEBI:57457"/>
    </ligand>
</feature>
<dbReference type="EMBL" id="JACAOD020000011">
    <property type="protein sequence ID" value="MBP5836086.1"/>
    <property type="molecule type" value="Genomic_DNA"/>
</dbReference>
<dbReference type="PANTHER" id="PTHR42714:SF2">
    <property type="entry name" value="TRNA MODIFICATION GTPASE GTPBP3, MITOCHONDRIAL"/>
    <property type="match status" value="1"/>
</dbReference>
<feature type="binding site" evidence="6">
    <location>
        <position position="83"/>
    </location>
    <ligand>
        <name>(6S)-5-formyl-5,6,7,8-tetrahydrofolate</name>
        <dbReference type="ChEBI" id="CHEBI:57457"/>
    </ligand>
</feature>
<feature type="binding site" evidence="6">
    <location>
        <begin position="273"/>
        <end position="276"/>
    </location>
    <ligand>
        <name>GTP</name>
        <dbReference type="ChEBI" id="CHEBI:37565"/>
    </ligand>
</feature>
<comment type="cofactor">
    <cofactor evidence="6">
        <name>K(+)</name>
        <dbReference type="ChEBI" id="CHEBI:29103"/>
    </cofactor>
    <text evidence="6">Binds 1 potassium ion per subunit.</text>
</comment>
<evidence type="ECO:0000256" key="4">
    <source>
        <dbReference type="ARBA" id="ARBA00022958"/>
    </source>
</evidence>
<keyword evidence="4 6" id="KW-0630">Potassium</keyword>
<keyword evidence="10" id="KW-1185">Reference proteome</keyword>
<proteinExistence type="inferred from homology"/>
<organism evidence="9 10">
    <name type="scientific">Candidatus Phytoplasma meliae</name>
    <dbReference type="NCBI Taxonomy" id="1848402"/>
    <lineage>
        <taxon>Bacteria</taxon>
        <taxon>Bacillati</taxon>
        <taxon>Mycoplasmatota</taxon>
        <taxon>Mollicutes</taxon>
        <taxon>Acholeplasmatales</taxon>
        <taxon>Acholeplasmataceae</taxon>
        <taxon>Candidatus Phytoplasma</taxon>
        <taxon>16SrXIII (Mexican periwinkle virescence group)</taxon>
    </lineage>
</organism>
<feature type="binding site" evidence="6">
    <location>
        <position position="253"/>
    </location>
    <ligand>
        <name>K(+)</name>
        <dbReference type="ChEBI" id="CHEBI:29103"/>
    </ligand>
</feature>
<evidence type="ECO:0000259" key="8">
    <source>
        <dbReference type="PROSITE" id="PS51709"/>
    </source>
</evidence>
<evidence type="ECO:0000256" key="2">
    <source>
        <dbReference type="ARBA" id="ARBA00022694"/>
    </source>
</evidence>
<dbReference type="Pfam" id="PF12631">
    <property type="entry name" value="MnmE_helical"/>
    <property type="match status" value="1"/>
</dbReference>
<dbReference type="Gene3D" id="3.40.50.300">
    <property type="entry name" value="P-loop containing nucleotide triphosphate hydrolases"/>
    <property type="match status" value="1"/>
</dbReference>
<keyword evidence="5 6" id="KW-0342">GTP-binding</keyword>